<name>A0A833PFP8_ACIBZ</name>
<organism evidence="8 9">
    <name type="scientific">Acinetobacter bereziniae</name>
    <name type="common">Acinetobacter genomosp. 10</name>
    <dbReference type="NCBI Taxonomy" id="106648"/>
    <lineage>
        <taxon>Bacteria</taxon>
        <taxon>Pseudomonadati</taxon>
        <taxon>Pseudomonadota</taxon>
        <taxon>Gammaproteobacteria</taxon>
        <taxon>Moraxellales</taxon>
        <taxon>Moraxellaceae</taxon>
        <taxon>Acinetobacter</taxon>
    </lineage>
</organism>
<sequence length="664" mass="69772">MMGQNRTSIDMYSSQLTANGGKISIQAGGDLNFLTANDESLNTTDISKKSSFIGIKLNSSKTTNTRNVKSELPAVLNADYIGTKSGFDTRLKGTVFNYLDGADIQAGGKISLESASEIVTNTSTKKSNSVVWQSMQDKGSIMETAKLPSFNGTVEPTFIAKGGLTVQVPVVSGKNNDVRAEVIKLSNQPGNEYLKSLIARKDVNWEAVKLAQESWDYKSQGLTGAGAAIIVIIVTVLTSGTGSAAATSVTSATGVASLGAGAKAAVATLASQASVSLINNGGDVSKTLKDLGSKESVRNLAVSVVTAGLLKEVGTALKLNPDSTYFPDRLMNNFTNAVGSTLVQTAINGGNLQDNLEKALLAGLSGVIQGELAQGIGDFLDFSNPDILEYTIHKIAHAAAGCAAAAATKASCEAGAIGAGVGEIIAGLMPDPVNGDEYSTEEKLRNRNAGKIAAGVLSAYAGYDVNTAANAADIAIENNNNTRGGPKRSLFTYLAKKAVNYIAPEKSVDPKVVANFWLRRTDRNILKDIDIDHIAQGHITTNQGNVRAVGFHHEPSGGAVARVKNVTSTPDNNGVWEGTVEIFDSASNTWVLKGGNQGKSTFFPSGWTKEQLQFELTEVFKKGQASGFVNKPQAFEAISPSGVKVRFVPPNGTTVKQWRGWPVK</sequence>
<evidence type="ECO:0000259" key="7">
    <source>
        <dbReference type="Pfam" id="PF14436"/>
    </source>
</evidence>
<evidence type="ECO:0000256" key="1">
    <source>
        <dbReference type="ARBA" id="ARBA00004219"/>
    </source>
</evidence>
<dbReference type="InterPro" id="IPR006915">
    <property type="entry name" value="DUF637_hemagglutn_put"/>
</dbReference>
<dbReference type="Pfam" id="PF04829">
    <property type="entry name" value="PT-VENN"/>
    <property type="match status" value="1"/>
</dbReference>
<dbReference type="AlphaFoldDB" id="A0A833PFP8"/>
<dbReference type="GO" id="GO:0090729">
    <property type="term" value="F:toxin activity"/>
    <property type="evidence" value="ECO:0007669"/>
    <property type="project" value="UniProtKB-KW"/>
</dbReference>
<accession>A0A833PFP8</accession>
<dbReference type="Proteomes" id="UP000490535">
    <property type="component" value="Unassembled WGS sequence"/>
</dbReference>
<keyword evidence="3" id="KW-1266">Target cell cytoplasm</keyword>
<evidence type="ECO:0000256" key="4">
    <source>
        <dbReference type="ARBA" id="ARBA00023026"/>
    </source>
</evidence>
<feature type="domain" description="Bacterial EndoU nuclease" evidence="7">
    <location>
        <begin position="531"/>
        <end position="651"/>
    </location>
</feature>
<dbReference type="EMBL" id="WNDP01000043">
    <property type="protein sequence ID" value="KAF1025256.1"/>
    <property type="molecule type" value="Genomic_DNA"/>
</dbReference>
<evidence type="ECO:0000256" key="3">
    <source>
        <dbReference type="ARBA" id="ARBA00022913"/>
    </source>
</evidence>
<comment type="subcellular location">
    <subcellularLocation>
        <location evidence="1">Target cell</location>
        <location evidence="1">Target cell cytoplasm</location>
    </subcellularLocation>
</comment>
<dbReference type="GO" id="GO:0004519">
    <property type="term" value="F:endonuclease activity"/>
    <property type="evidence" value="ECO:0007669"/>
    <property type="project" value="InterPro"/>
</dbReference>
<dbReference type="InterPro" id="IPR029501">
    <property type="entry name" value="EndoU_bac"/>
</dbReference>
<feature type="domain" description="DUF637" evidence="6">
    <location>
        <begin position="263"/>
        <end position="419"/>
    </location>
</feature>
<reference evidence="9" key="1">
    <citation type="journal article" date="2020" name="MBio">
        <title>Horizontal gene transfer to a defensive symbiont with a reduced genome amongst a multipartite beetle microbiome.</title>
        <authorList>
            <person name="Waterworth S.C."/>
            <person name="Florez L.V."/>
            <person name="Rees E.R."/>
            <person name="Hertweck C."/>
            <person name="Kaltenpoth M."/>
            <person name="Kwan J.C."/>
        </authorList>
    </citation>
    <scope>NUCLEOTIDE SEQUENCE [LARGE SCALE GENOMIC DNA]</scope>
</reference>
<proteinExistence type="predicted"/>
<gene>
    <name evidence="8" type="ORF">GAK29_02045</name>
</gene>
<evidence type="ECO:0000313" key="9">
    <source>
        <dbReference type="Proteomes" id="UP000490535"/>
    </source>
</evidence>
<dbReference type="Pfam" id="PF14436">
    <property type="entry name" value="EndoU_bacteria"/>
    <property type="match status" value="1"/>
</dbReference>
<comment type="caution">
    <text evidence="8">The sequence shown here is derived from an EMBL/GenBank/DDBJ whole genome shotgun (WGS) entry which is preliminary data.</text>
</comment>
<evidence type="ECO:0000256" key="2">
    <source>
        <dbReference type="ARBA" id="ARBA00022656"/>
    </source>
</evidence>
<feature type="domain" description="VENN motif-containing" evidence="5">
    <location>
        <begin position="450"/>
        <end position="479"/>
    </location>
</feature>
<protein>
    <submittedName>
        <fullName evidence="8">Uncharacterized protein</fullName>
    </submittedName>
</protein>
<evidence type="ECO:0000313" key="8">
    <source>
        <dbReference type="EMBL" id="KAF1025256.1"/>
    </source>
</evidence>
<dbReference type="Pfam" id="PF04830">
    <property type="entry name" value="DUF637"/>
    <property type="match status" value="1"/>
</dbReference>
<keyword evidence="4" id="KW-0843">Virulence</keyword>
<keyword evidence="2" id="KW-0800">Toxin</keyword>
<dbReference type="InterPro" id="IPR006914">
    <property type="entry name" value="VENN_dom"/>
</dbReference>
<evidence type="ECO:0000259" key="6">
    <source>
        <dbReference type="Pfam" id="PF04830"/>
    </source>
</evidence>
<evidence type="ECO:0000259" key="5">
    <source>
        <dbReference type="Pfam" id="PF04829"/>
    </source>
</evidence>